<evidence type="ECO:0000256" key="3">
    <source>
        <dbReference type="ARBA" id="ARBA00022741"/>
    </source>
</evidence>
<protein>
    <submittedName>
        <fullName evidence="9">ATP-dependent Clp protease ATP-binding subunit ClpC</fullName>
    </submittedName>
</protein>
<feature type="compositionally biased region" description="Polar residues" evidence="7">
    <location>
        <begin position="945"/>
        <end position="957"/>
    </location>
</feature>
<keyword evidence="9" id="KW-0378">Hydrolase</keyword>
<gene>
    <name evidence="9" type="ORF">IQ16_03974</name>
</gene>
<dbReference type="Pfam" id="PF02861">
    <property type="entry name" value="Clp_N"/>
    <property type="match status" value="1"/>
</dbReference>
<feature type="compositionally biased region" description="Basic and acidic residues" evidence="7">
    <location>
        <begin position="544"/>
        <end position="571"/>
    </location>
</feature>
<dbReference type="InterPro" id="IPR003593">
    <property type="entry name" value="AAA+_ATPase"/>
</dbReference>
<feature type="compositionally biased region" description="Basic and acidic residues" evidence="7">
    <location>
        <begin position="528"/>
        <end position="538"/>
    </location>
</feature>
<dbReference type="InterPro" id="IPR003959">
    <property type="entry name" value="ATPase_AAA_core"/>
</dbReference>
<organism evidence="9 10">
    <name type="scientific">Bradyrhizobium huanghuaihaiense</name>
    <dbReference type="NCBI Taxonomy" id="990078"/>
    <lineage>
        <taxon>Bacteria</taxon>
        <taxon>Pseudomonadati</taxon>
        <taxon>Pseudomonadota</taxon>
        <taxon>Alphaproteobacteria</taxon>
        <taxon>Hyphomicrobiales</taxon>
        <taxon>Nitrobacteraceae</taxon>
        <taxon>Bradyrhizobium</taxon>
    </lineage>
</organism>
<keyword evidence="5" id="KW-0143">Chaperone</keyword>
<evidence type="ECO:0000256" key="5">
    <source>
        <dbReference type="ARBA" id="ARBA00023186"/>
    </source>
</evidence>
<dbReference type="GO" id="GO:0016887">
    <property type="term" value="F:ATP hydrolysis activity"/>
    <property type="evidence" value="ECO:0007669"/>
    <property type="project" value="InterPro"/>
</dbReference>
<dbReference type="PRINTS" id="PR00300">
    <property type="entry name" value="CLPPROTEASEA"/>
</dbReference>
<comment type="caution">
    <text evidence="9">The sequence shown here is derived from an EMBL/GenBank/DDBJ whole genome shotgun (WGS) entry which is preliminary data.</text>
</comment>
<evidence type="ECO:0000256" key="7">
    <source>
        <dbReference type="SAM" id="MobiDB-lite"/>
    </source>
</evidence>
<dbReference type="RefSeq" id="WP_035666011.1">
    <property type="nucleotide sequence ID" value="NZ_VLLA01000009.1"/>
</dbReference>
<dbReference type="AlphaFoldDB" id="A0A562RI94"/>
<dbReference type="FunFam" id="3.40.50.300:FF:000010">
    <property type="entry name" value="Chaperone clpB 1, putative"/>
    <property type="match status" value="1"/>
</dbReference>
<dbReference type="Gene3D" id="1.10.1780.10">
    <property type="entry name" value="Clp, N-terminal domain"/>
    <property type="match status" value="1"/>
</dbReference>
<accession>A0A562RI94</accession>
<feature type="compositionally biased region" description="Basic and acidic residues" evidence="7">
    <location>
        <begin position="913"/>
        <end position="926"/>
    </location>
</feature>
<dbReference type="InterPro" id="IPR027417">
    <property type="entry name" value="P-loop_NTPase"/>
</dbReference>
<dbReference type="Gene3D" id="4.10.860.10">
    <property type="entry name" value="UVR domain"/>
    <property type="match status" value="1"/>
</dbReference>
<dbReference type="Pfam" id="PF07724">
    <property type="entry name" value="AAA_2"/>
    <property type="match status" value="1"/>
</dbReference>
<dbReference type="GO" id="GO:0006508">
    <property type="term" value="P:proteolysis"/>
    <property type="evidence" value="ECO:0007669"/>
    <property type="project" value="UniProtKB-KW"/>
</dbReference>
<keyword evidence="4 9" id="KW-0067">ATP-binding</keyword>
<dbReference type="GO" id="GO:0008233">
    <property type="term" value="F:peptidase activity"/>
    <property type="evidence" value="ECO:0007669"/>
    <property type="project" value="UniProtKB-KW"/>
</dbReference>
<evidence type="ECO:0000256" key="6">
    <source>
        <dbReference type="PROSITE-ProRule" id="PRU01251"/>
    </source>
</evidence>
<dbReference type="PANTHER" id="PTHR11638:SF145">
    <property type="entry name" value="CLPA_B PROTEASE ATP BINDING SUBUNIT-RELATED"/>
    <property type="match status" value="1"/>
</dbReference>
<sequence>MAKRCDICGIRPATVRAQVTTSDGDTQVLDLCEVDYRRLARQQRQSSPLESLFRGRGGLFEDFFGDDFFGSRSSRGPDAETAGADRDADAATIPIRSSQSSRPSHSRRGGSAEERLSEHAQELLQTAARKTVEFSRGEVDTEHLLLALLDSEVVRTILGQFKVSVDDLRRQIEQEAPRGKTKMEEGGEIGVTPRVKSALGHAFAVSRELGHSYVGPEHFLIGLAEEEGVAGDVLRRYGLTPQAIRQQAVKVVGRGAEEGQVGAPTNTPTLDKYSRDLTKLARESKLDPVIGRASQIETTVEVLARRKKNNPVLIGEPGVGKTAIVEGLAQRIVAGEVPEALRGKRLVELAINSLVAGSKYRGEFEERVQQILKEVTDRQDELILFIDEIHTIVGAGSTGGEGGLDVANVLKPALARGELHLIGATTLNEYQKHIEKDAALERRFQPVFIPEPSVAQTIMILRGLRDTLEAHHKVAITDEAMIAAAELSDRYVTGRYLPDKAIDLVDQAAARVKMSATARPVEVQDLESEVRQLKREQDYSTSRKQFDRASDLQSQHEAKEKELQQSTERWKRSLGSASAEVRTEHIAQVVSKLTGIPVTELTTEERERLIKLEEKLHHRVIGQDEAVKAVSDAVRLARAGLREGRRPVANFLFLGPTGVGKTELAKALAEAVYGDEDAMIRIDMSEYRERHTVARLIGAPPGYVGYEEGGQLTERVRRRPYSVILLDEIEKAHTDVYNVLLQVFDDGRLTDGKGRVVDFTNTIIIATSNLGADVIARQLRLDASDKEAQERLRRDLMEILRGHFRPEFLNRIDEIIVFHSLTREQLRDIVNLQLERVKRTAHGQGVDLEFDPTLVDHLAVVGYQPEFGARELRRLIRSEIETELARAMLAGEVQDGDRVTVRRDGNEQKVTFERQPKPQRVVEKKPPAPSTSVAPKQAERLAAQGASSTGKPSQRQAGSHRHRKAS</sequence>
<dbReference type="InterPro" id="IPR050130">
    <property type="entry name" value="ClpA_ClpB"/>
</dbReference>
<proteinExistence type="inferred from homology"/>
<comment type="similarity">
    <text evidence="1">Belongs to the ClpA/ClpB family.</text>
</comment>
<dbReference type="PANTHER" id="PTHR11638">
    <property type="entry name" value="ATP-DEPENDENT CLP PROTEASE"/>
    <property type="match status" value="1"/>
</dbReference>
<keyword evidence="10" id="KW-1185">Reference proteome</keyword>
<keyword evidence="2 6" id="KW-0677">Repeat</keyword>
<evidence type="ECO:0000256" key="2">
    <source>
        <dbReference type="ARBA" id="ARBA00022737"/>
    </source>
</evidence>
<feature type="compositionally biased region" description="Basic and acidic residues" evidence="7">
    <location>
        <begin position="75"/>
        <end position="89"/>
    </location>
</feature>
<dbReference type="CDD" id="cd00009">
    <property type="entry name" value="AAA"/>
    <property type="match status" value="1"/>
</dbReference>
<dbReference type="InterPro" id="IPR041546">
    <property type="entry name" value="ClpA/ClpB_AAA_lid"/>
</dbReference>
<dbReference type="SMART" id="SM00382">
    <property type="entry name" value="AAA"/>
    <property type="match status" value="2"/>
</dbReference>
<evidence type="ECO:0000313" key="10">
    <source>
        <dbReference type="Proteomes" id="UP000316291"/>
    </source>
</evidence>
<evidence type="ECO:0000259" key="8">
    <source>
        <dbReference type="PROSITE" id="PS51903"/>
    </source>
</evidence>
<dbReference type="OrthoDB" id="9803641at2"/>
<feature type="domain" description="Clp R" evidence="8">
    <location>
        <begin position="113"/>
        <end position="254"/>
    </location>
</feature>
<feature type="region of interest" description="Disordered" evidence="7">
    <location>
        <begin position="74"/>
        <end position="118"/>
    </location>
</feature>
<dbReference type="InterPro" id="IPR001270">
    <property type="entry name" value="ClpA/B"/>
</dbReference>
<evidence type="ECO:0000313" key="9">
    <source>
        <dbReference type="EMBL" id="TWI68781.1"/>
    </source>
</evidence>
<dbReference type="InterPro" id="IPR036628">
    <property type="entry name" value="Clp_N_dom_sf"/>
</dbReference>
<keyword evidence="9" id="KW-0645">Protease</keyword>
<dbReference type="InterPro" id="IPR004176">
    <property type="entry name" value="Clp_R_N"/>
</dbReference>
<dbReference type="InterPro" id="IPR028299">
    <property type="entry name" value="ClpA/B_CS2"/>
</dbReference>
<name>A0A562RI94_9BRAD</name>
<dbReference type="SMART" id="SM01086">
    <property type="entry name" value="ClpB_D2-small"/>
    <property type="match status" value="1"/>
</dbReference>
<dbReference type="FunFam" id="3.40.50.300:FF:000025">
    <property type="entry name" value="ATP-dependent Clp protease subunit"/>
    <property type="match status" value="1"/>
</dbReference>
<evidence type="ECO:0000256" key="1">
    <source>
        <dbReference type="ARBA" id="ARBA00008675"/>
    </source>
</evidence>
<dbReference type="Pfam" id="PF17871">
    <property type="entry name" value="AAA_lid_9"/>
    <property type="match status" value="1"/>
</dbReference>
<dbReference type="SUPFAM" id="SSF52540">
    <property type="entry name" value="P-loop containing nucleoside triphosphate hydrolases"/>
    <property type="match status" value="2"/>
</dbReference>
<dbReference type="GO" id="GO:0005524">
    <property type="term" value="F:ATP binding"/>
    <property type="evidence" value="ECO:0007669"/>
    <property type="project" value="UniProtKB-KW"/>
</dbReference>
<dbReference type="Pfam" id="PF10431">
    <property type="entry name" value="ClpB_D2-small"/>
    <property type="match status" value="1"/>
</dbReference>
<feature type="region of interest" description="Disordered" evidence="7">
    <location>
        <begin position="913"/>
        <end position="966"/>
    </location>
</feature>
<dbReference type="EMBL" id="VLLA01000009">
    <property type="protein sequence ID" value="TWI68781.1"/>
    <property type="molecule type" value="Genomic_DNA"/>
</dbReference>
<dbReference type="PROSITE" id="PS51903">
    <property type="entry name" value="CLP_R"/>
    <property type="match status" value="1"/>
</dbReference>
<dbReference type="CDD" id="cd19499">
    <property type="entry name" value="RecA-like_ClpB_Hsp104-like"/>
    <property type="match status" value="1"/>
</dbReference>
<dbReference type="Gene3D" id="1.10.8.60">
    <property type="match status" value="2"/>
</dbReference>
<dbReference type="PROSITE" id="PS00871">
    <property type="entry name" value="CLPAB_2"/>
    <property type="match status" value="1"/>
</dbReference>
<dbReference type="GO" id="GO:0005737">
    <property type="term" value="C:cytoplasm"/>
    <property type="evidence" value="ECO:0007669"/>
    <property type="project" value="TreeGrafter"/>
</dbReference>
<keyword evidence="3" id="KW-0547">Nucleotide-binding</keyword>
<reference evidence="9 10" key="1">
    <citation type="journal article" date="2015" name="Stand. Genomic Sci.">
        <title>Genomic Encyclopedia of Bacterial and Archaeal Type Strains, Phase III: the genomes of soil and plant-associated and newly described type strains.</title>
        <authorList>
            <person name="Whitman W.B."/>
            <person name="Woyke T."/>
            <person name="Klenk H.P."/>
            <person name="Zhou Y."/>
            <person name="Lilburn T.G."/>
            <person name="Beck B.J."/>
            <person name="De Vos P."/>
            <person name="Vandamme P."/>
            <person name="Eisen J.A."/>
            <person name="Garrity G."/>
            <person name="Hugenholtz P."/>
            <person name="Kyrpides N.C."/>
        </authorList>
    </citation>
    <scope>NUCLEOTIDE SEQUENCE [LARGE SCALE GENOMIC DNA]</scope>
    <source>
        <strain evidence="9 10">CGMCC 1.10948</strain>
    </source>
</reference>
<dbReference type="InterPro" id="IPR019489">
    <property type="entry name" value="Clp_ATPase_C"/>
</dbReference>
<dbReference type="GO" id="GO:0034605">
    <property type="term" value="P:cellular response to heat"/>
    <property type="evidence" value="ECO:0007669"/>
    <property type="project" value="TreeGrafter"/>
</dbReference>
<dbReference type="SUPFAM" id="SSF81923">
    <property type="entry name" value="Double Clp-N motif"/>
    <property type="match status" value="1"/>
</dbReference>
<evidence type="ECO:0000256" key="4">
    <source>
        <dbReference type="ARBA" id="ARBA00022840"/>
    </source>
</evidence>
<dbReference type="Pfam" id="PF00004">
    <property type="entry name" value="AAA"/>
    <property type="match status" value="1"/>
</dbReference>
<dbReference type="Proteomes" id="UP000316291">
    <property type="component" value="Unassembled WGS sequence"/>
</dbReference>
<feature type="region of interest" description="Disordered" evidence="7">
    <location>
        <begin position="525"/>
        <end position="576"/>
    </location>
</feature>
<dbReference type="Gene3D" id="3.40.50.300">
    <property type="entry name" value="P-loop containing nucleotide triphosphate hydrolases"/>
    <property type="match status" value="2"/>
</dbReference>